<comment type="subunit">
    <text evidence="2">Monomer.</text>
</comment>
<feature type="domain" description="Enoyl reductase (ER)" evidence="4">
    <location>
        <begin position="14"/>
        <end position="342"/>
    </location>
</feature>
<dbReference type="Gene3D" id="3.40.50.720">
    <property type="entry name" value="NAD(P)-binding Rossmann-like Domain"/>
    <property type="match status" value="1"/>
</dbReference>
<dbReference type="PANTHER" id="PTHR45348:SF2">
    <property type="entry name" value="ZINC-TYPE ALCOHOL DEHYDROGENASE-LIKE PROTEIN C2E1P3.01"/>
    <property type="match status" value="1"/>
</dbReference>
<dbReference type="InterPro" id="IPR020843">
    <property type="entry name" value="ER"/>
</dbReference>
<dbReference type="OrthoDB" id="48317at2759"/>
<reference evidence="5" key="1">
    <citation type="journal article" date="2020" name="Stud. Mycol.">
        <title>101 Dothideomycetes genomes: a test case for predicting lifestyles and emergence of pathogens.</title>
        <authorList>
            <person name="Haridas S."/>
            <person name="Albert R."/>
            <person name="Binder M."/>
            <person name="Bloem J."/>
            <person name="Labutti K."/>
            <person name="Salamov A."/>
            <person name="Andreopoulos B."/>
            <person name="Baker S."/>
            <person name="Barry K."/>
            <person name="Bills G."/>
            <person name="Bluhm B."/>
            <person name="Cannon C."/>
            <person name="Castanera R."/>
            <person name="Culley D."/>
            <person name="Daum C."/>
            <person name="Ezra D."/>
            <person name="Gonzalez J."/>
            <person name="Henrissat B."/>
            <person name="Kuo A."/>
            <person name="Liang C."/>
            <person name="Lipzen A."/>
            <person name="Lutzoni F."/>
            <person name="Magnuson J."/>
            <person name="Mondo S."/>
            <person name="Nolan M."/>
            <person name="Ohm R."/>
            <person name="Pangilinan J."/>
            <person name="Park H.-J."/>
            <person name="Ramirez L."/>
            <person name="Alfaro M."/>
            <person name="Sun H."/>
            <person name="Tritt A."/>
            <person name="Yoshinaga Y."/>
            <person name="Zwiers L.-H."/>
            <person name="Turgeon B."/>
            <person name="Goodwin S."/>
            <person name="Spatafora J."/>
            <person name="Crous P."/>
            <person name="Grigoriev I."/>
        </authorList>
    </citation>
    <scope>NUCLEOTIDE SEQUENCE</scope>
    <source>
        <strain evidence="5">CBS 130266</strain>
    </source>
</reference>
<dbReference type="SMART" id="SM00829">
    <property type="entry name" value="PKS_ER"/>
    <property type="match status" value="1"/>
</dbReference>
<dbReference type="CDD" id="cd08249">
    <property type="entry name" value="enoyl_reductase_like"/>
    <property type="match status" value="1"/>
</dbReference>
<dbReference type="Pfam" id="PF00107">
    <property type="entry name" value="ADH_zinc_N"/>
    <property type="match status" value="1"/>
</dbReference>
<dbReference type="InterPro" id="IPR013154">
    <property type="entry name" value="ADH-like_N"/>
</dbReference>
<gene>
    <name evidence="5" type="ORF">EJ08DRAFT_355432</name>
</gene>
<proteinExistence type="inferred from homology"/>
<dbReference type="SUPFAM" id="SSF50129">
    <property type="entry name" value="GroES-like"/>
    <property type="match status" value="1"/>
</dbReference>
<protein>
    <submittedName>
        <fullName evidence="5">Zinc-binding oxidoreductase ToxD</fullName>
    </submittedName>
</protein>
<dbReference type="Gene3D" id="3.90.180.10">
    <property type="entry name" value="Medium-chain alcohol dehydrogenases, catalytic domain"/>
    <property type="match status" value="1"/>
</dbReference>
<dbReference type="InterPro" id="IPR011032">
    <property type="entry name" value="GroES-like_sf"/>
</dbReference>
<keyword evidence="3" id="KW-0560">Oxidoreductase</keyword>
<dbReference type="PANTHER" id="PTHR45348">
    <property type="entry name" value="HYPOTHETICAL OXIDOREDUCTASE (EUROFUNG)"/>
    <property type="match status" value="1"/>
</dbReference>
<organism evidence="5 6">
    <name type="scientific">Tothia fuscella</name>
    <dbReference type="NCBI Taxonomy" id="1048955"/>
    <lineage>
        <taxon>Eukaryota</taxon>
        <taxon>Fungi</taxon>
        <taxon>Dikarya</taxon>
        <taxon>Ascomycota</taxon>
        <taxon>Pezizomycotina</taxon>
        <taxon>Dothideomycetes</taxon>
        <taxon>Pleosporomycetidae</taxon>
        <taxon>Venturiales</taxon>
        <taxon>Cylindrosympodiaceae</taxon>
        <taxon>Tothia</taxon>
    </lineage>
</organism>
<dbReference type="SUPFAM" id="SSF51735">
    <property type="entry name" value="NAD(P)-binding Rossmann-fold domains"/>
    <property type="match status" value="1"/>
</dbReference>
<evidence type="ECO:0000313" key="5">
    <source>
        <dbReference type="EMBL" id="KAF2427365.1"/>
    </source>
</evidence>
<evidence type="ECO:0000256" key="3">
    <source>
        <dbReference type="ARBA" id="ARBA00023002"/>
    </source>
</evidence>
<evidence type="ECO:0000313" key="6">
    <source>
        <dbReference type="Proteomes" id="UP000800235"/>
    </source>
</evidence>
<evidence type="ECO:0000256" key="1">
    <source>
        <dbReference type="ARBA" id="ARBA00008072"/>
    </source>
</evidence>
<dbReference type="InterPro" id="IPR047122">
    <property type="entry name" value="Trans-enoyl_RdTase-like"/>
</dbReference>
<evidence type="ECO:0000256" key="2">
    <source>
        <dbReference type="ARBA" id="ARBA00011245"/>
    </source>
</evidence>
<comment type="similarity">
    <text evidence="1">Belongs to the zinc-containing alcohol dehydrogenase family.</text>
</comment>
<dbReference type="AlphaFoldDB" id="A0A9P4NM18"/>
<accession>A0A9P4NM18</accession>
<dbReference type="Proteomes" id="UP000800235">
    <property type="component" value="Unassembled WGS sequence"/>
</dbReference>
<dbReference type="Pfam" id="PF08240">
    <property type="entry name" value="ADH_N"/>
    <property type="match status" value="1"/>
</dbReference>
<evidence type="ECO:0000259" key="4">
    <source>
        <dbReference type="SMART" id="SM00829"/>
    </source>
</evidence>
<name>A0A9P4NM18_9PEZI</name>
<keyword evidence="6" id="KW-1185">Reference proteome</keyword>
<sequence>MAPPTTMRVLKAQGDGTAKYTDAPIPKLRPDYMLIKTTALAINPTDWKHIGFVKTPNCTIGCDYAGEIIEIGSEVTRPFKKGDHVFGFSHGGNEVYPEDGAFGEYLTVKGDVQLRVPEGLSDVEAASMGVALLTCGQGMYQLMGLPLPTEPTKEMFPILIYGGSGSTGAIAIRLAKLSGLEVITTCSPHNFETVKSLGADAVFDYKEPNVGAKIREHTKNKLYHAFDTISEHSSHLICADALSTDTSSAQKPKYGSILPTKSGRSDVIDTYSLGYTVVGEAFRFGPRKIAAKPEDYEFMRGFMGDVLQPLLDEGKLRPHRIEVKGGLGDVLSGLEDMKAGKVSGCKWVYKVGE</sequence>
<dbReference type="EMBL" id="MU007060">
    <property type="protein sequence ID" value="KAF2427365.1"/>
    <property type="molecule type" value="Genomic_DNA"/>
</dbReference>
<dbReference type="InterPro" id="IPR036291">
    <property type="entry name" value="NAD(P)-bd_dom_sf"/>
</dbReference>
<dbReference type="GO" id="GO:0016651">
    <property type="term" value="F:oxidoreductase activity, acting on NAD(P)H"/>
    <property type="evidence" value="ECO:0007669"/>
    <property type="project" value="InterPro"/>
</dbReference>
<comment type="caution">
    <text evidence="5">The sequence shown here is derived from an EMBL/GenBank/DDBJ whole genome shotgun (WGS) entry which is preliminary data.</text>
</comment>
<dbReference type="InterPro" id="IPR013149">
    <property type="entry name" value="ADH-like_C"/>
</dbReference>